<dbReference type="AlphaFoldDB" id="A0A1J1HYJ3"/>
<feature type="region of interest" description="Disordered" evidence="1">
    <location>
        <begin position="1"/>
        <end position="85"/>
    </location>
</feature>
<feature type="compositionally biased region" description="Low complexity" evidence="1">
    <location>
        <begin position="57"/>
        <end position="76"/>
    </location>
</feature>
<dbReference type="EMBL" id="CVRI01000036">
    <property type="protein sequence ID" value="CRK93167.1"/>
    <property type="molecule type" value="Genomic_DNA"/>
</dbReference>
<organism evidence="2 3">
    <name type="scientific">Clunio marinus</name>
    <dbReference type="NCBI Taxonomy" id="568069"/>
    <lineage>
        <taxon>Eukaryota</taxon>
        <taxon>Metazoa</taxon>
        <taxon>Ecdysozoa</taxon>
        <taxon>Arthropoda</taxon>
        <taxon>Hexapoda</taxon>
        <taxon>Insecta</taxon>
        <taxon>Pterygota</taxon>
        <taxon>Neoptera</taxon>
        <taxon>Endopterygota</taxon>
        <taxon>Diptera</taxon>
        <taxon>Nematocera</taxon>
        <taxon>Chironomoidea</taxon>
        <taxon>Chironomidae</taxon>
        <taxon>Clunio</taxon>
    </lineage>
</organism>
<evidence type="ECO:0000313" key="2">
    <source>
        <dbReference type="EMBL" id="CRK93167.1"/>
    </source>
</evidence>
<proteinExistence type="predicted"/>
<reference evidence="2 3" key="1">
    <citation type="submission" date="2015-04" db="EMBL/GenBank/DDBJ databases">
        <authorList>
            <person name="Syromyatnikov M.Y."/>
            <person name="Popov V.N."/>
        </authorList>
    </citation>
    <scope>NUCLEOTIDE SEQUENCE [LARGE SCALE GENOMIC DNA]</scope>
</reference>
<gene>
    <name evidence="2" type="ORF">CLUMA_CG006541</name>
</gene>
<protein>
    <submittedName>
        <fullName evidence="2">CLUMA_CG006541, isoform A</fullName>
    </submittedName>
</protein>
<name>A0A1J1HYJ3_9DIPT</name>
<dbReference type="Proteomes" id="UP000183832">
    <property type="component" value="Unassembled WGS sequence"/>
</dbReference>
<keyword evidence="3" id="KW-1185">Reference proteome</keyword>
<evidence type="ECO:0000313" key="3">
    <source>
        <dbReference type="Proteomes" id="UP000183832"/>
    </source>
</evidence>
<feature type="compositionally biased region" description="Low complexity" evidence="1">
    <location>
        <begin position="13"/>
        <end position="33"/>
    </location>
</feature>
<accession>A0A1J1HYJ3</accession>
<sequence>MSAPYPTDDRNQYPSGAPYGAPYPPAGAQMPGYGAPGYQGGYAPPPSVGFSNPGYPPQTGYPQQPGYPPQTGYPQQPGYPPQAGK</sequence>
<evidence type="ECO:0000256" key="1">
    <source>
        <dbReference type="SAM" id="MobiDB-lite"/>
    </source>
</evidence>